<name>A0A1A8L3H8_9TELE</name>
<feature type="non-terminal residue" evidence="1">
    <location>
        <position position="1"/>
    </location>
</feature>
<organism evidence="1">
    <name type="scientific">Nothobranchius pienaari</name>
    <dbReference type="NCBI Taxonomy" id="704102"/>
    <lineage>
        <taxon>Eukaryota</taxon>
        <taxon>Metazoa</taxon>
        <taxon>Chordata</taxon>
        <taxon>Craniata</taxon>
        <taxon>Vertebrata</taxon>
        <taxon>Euteleostomi</taxon>
        <taxon>Actinopterygii</taxon>
        <taxon>Neopterygii</taxon>
        <taxon>Teleostei</taxon>
        <taxon>Neoteleostei</taxon>
        <taxon>Acanthomorphata</taxon>
        <taxon>Ovalentaria</taxon>
        <taxon>Atherinomorphae</taxon>
        <taxon>Cyprinodontiformes</taxon>
        <taxon>Nothobranchiidae</taxon>
        <taxon>Nothobranchius</taxon>
    </lineage>
</organism>
<gene>
    <name evidence="1" type="primary">NEDD8</name>
</gene>
<reference evidence="1" key="2">
    <citation type="submission" date="2016-06" db="EMBL/GenBank/DDBJ databases">
        <title>The genome of a short-lived fish provides insights into sex chromosome evolution and the genetic control of aging.</title>
        <authorList>
            <person name="Reichwald K."/>
            <person name="Felder M."/>
            <person name="Petzold A."/>
            <person name="Koch P."/>
            <person name="Groth M."/>
            <person name="Platzer M."/>
        </authorList>
    </citation>
    <scope>NUCLEOTIDE SEQUENCE</scope>
    <source>
        <tissue evidence="1">Brain</tissue>
    </source>
</reference>
<dbReference type="EMBL" id="HAEF01001559">
    <property type="protein sequence ID" value="SBR38941.1"/>
    <property type="molecule type" value="Transcribed_RNA"/>
</dbReference>
<dbReference type="AlphaFoldDB" id="A0A1A8L3H8"/>
<feature type="non-terminal residue" evidence="1">
    <location>
        <position position="94"/>
    </location>
</feature>
<proteinExistence type="predicted"/>
<evidence type="ECO:0000313" key="1">
    <source>
        <dbReference type="EMBL" id="SBR38941.1"/>
    </source>
</evidence>
<sequence length="94" mass="11232">SFMFQRQENKLQRQKGYISKQFFNVIFFSLCESKLRCLKFCLSVEFKVKGTHLQFTNEFYICMCSVSQKLLQLLEALMNVRSVKKLFKISFPHC</sequence>
<protein>
    <submittedName>
        <fullName evidence="1">Neural cell expressed, developmentally down-regulated 8</fullName>
    </submittedName>
</protein>
<accession>A0A1A8L3H8</accession>
<reference evidence="1" key="1">
    <citation type="submission" date="2016-05" db="EMBL/GenBank/DDBJ databases">
        <authorList>
            <person name="Lavstsen T."/>
            <person name="Jespersen J.S."/>
        </authorList>
    </citation>
    <scope>NUCLEOTIDE SEQUENCE</scope>
    <source>
        <tissue evidence="1">Brain</tissue>
    </source>
</reference>